<dbReference type="Gene3D" id="1.20.1250.20">
    <property type="entry name" value="MFS general substrate transporter like domains"/>
    <property type="match status" value="2"/>
</dbReference>
<dbReference type="InterPro" id="IPR050375">
    <property type="entry name" value="MFS_TsgA-like"/>
</dbReference>
<feature type="transmembrane region" description="Helical" evidence="6">
    <location>
        <begin position="399"/>
        <end position="421"/>
    </location>
</feature>
<accession>A0ABW4Z7I2</accession>
<evidence type="ECO:0000256" key="1">
    <source>
        <dbReference type="ARBA" id="ARBA00004429"/>
    </source>
</evidence>
<feature type="transmembrane region" description="Helical" evidence="6">
    <location>
        <begin position="151"/>
        <end position="170"/>
    </location>
</feature>
<evidence type="ECO:0000256" key="2">
    <source>
        <dbReference type="ARBA" id="ARBA00022475"/>
    </source>
</evidence>
<evidence type="ECO:0000256" key="4">
    <source>
        <dbReference type="ARBA" id="ARBA00022989"/>
    </source>
</evidence>
<dbReference type="SUPFAM" id="SSF103473">
    <property type="entry name" value="MFS general substrate transporter"/>
    <property type="match status" value="2"/>
</dbReference>
<feature type="transmembrane region" description="Helical" evidence="6">
    <location>
        <begin position="428"/>
        <end position="448"/>
    </location>
</feature>
<gene>
    <name evidence="7" type="ORF">ACFSW8_03015</name>
</gene>
<dbReference type="RefSeq" id="WP_377088278.1">
    <property type="nucleotide sequence ID" value="NZ_JBHSJL010000014.1"/>
</dbReference>
<feature type="transmembrane region" description="Helical" evidence="6">
    <location>
        <begin position="350"/>
        <end position="370"/>
    </location>
</feature>
<dbReference type="InterPro" id="IPR036259">
    <property type="entry name" value="MFS_trans_sf"/>
</dbReference>
<dbReference type="InterPro" id="IPR011701">
    <property type="entry name" value="MFS"/>
</dbReference>
<comment type="subcellular location">
    <subcellularLocation>
        <location evidence="1">Cell inner membrane</location>
        <topology evidence="1">Multi-pass membrane protein</topology>
    </subcellularLocation>
</comment>
<dbReference type="EMBL" id="JBHUJB010000014">
    <property type="protein sequence ID" value="MFD2157865.1"/>
    <property type="molecule type" value="Genomic_DNA"/>
</dbReference>
<comment type="caution">
    <text evidence="7">The sequence shown here is derived from an EMBL/GenBank/DDBJ whole genome shotgun (WGS) entry which is preliminary data.</text>
</comment>
<feature type="transmembrane region" description="Helical" evidence="6">
    <location>
        <begin position="12"/>
        <end position="32"/>
    </location>
</feature>
<evidence type="ECO:0000256" key="6">
    <source>
        <dbReference type="SAM" id="Phobius"/>
    </source>
</evidence>
<feature type="transmembrane region" description="Helical" evidence="6">
    <location>
        <begin position="309"/>
        <end position="330"/>
    </location>
</feature>
<dbReference type="PANTHER" id="PTHR43702">
    <property type="entry name" value="L-FUCOSE-PROTON SYMPORTER"/>
    <property type="match status" value="1"/>
</dbReference>
<evidence type="ECO:0000256" key="3">
    <source>
        <dbReference type="ARBA" id="ARBA00022692"/>
    </source>
</evidence>
<feature type="transmembrane region" description="Helical" evidence="6">
    <location>
        <begin position="52"/>
        <end position="72"/>
    </location>
</feature>
<feature type="transmembrane region" description="Helical" evidence="6">
    <location>
        <begin position="375"/>
        <end position="393"/>
    </location>
</feature>
<dbReference type="Pfam" id="PF07690">
    <property type="entry name" value="MFS_1"/>
    <property type="match status" value="1"/>
</dbReference>
<evidence type="ECO:0000313" key="7">
    <source>
        <dbReference type="EMBL" id="MFD2157865.1"/>
    </source>
</evidence>
<keyword evidence="2" id="KW-1003">Cell membrane</keyword>
<feature type="transmembrane region" description="Helical" evidence="6">
    <location>
        <begin position="261"/>
        <end position="280"/>
    </location>
</feature>
<dbReference type="CDD" id="cd17394">
    <property type="entry name" value="MFS_FucP_like"/>
    <property type="match status" value="1"/>
</dbReference>
<reference evidence="8" key="1">
    <citation type="journal article" date="2019" name="Int. J. Syst. Evol. Microbiol.">
        <title>The Global Catalogue of Microorganisms (GCM) 10K type strain sequencing project: providing services to taxonomists for standard genome sequencing and annotation.</title>
        <authorList>
            <consortium name="The Broad Institute Genomics Platform"/>
            <consortium name="The Broad Institute Genome Sequencing Center for Infectious Disease"/>
            <person name="Wu L."/>
            <person name="Ma J."/>
        </authorList>
    </citation>
    <scope>NUCLEOTIDE SEQUENCE [LARGE SCALE GENOMIC DNA]</scope>
    <source>
        <strain evidence="8">CCUG 57942</strain>
    </source>
</reference>
<proteinExistence type="predicted"/>
<keyword evidence="5 6" id="KW-0472">Membrane</keyword>
<protein>
    <submittedName>
        <fullName evidence="7">MFS transporter</fullName>
    </submittedName>
</protein>
<feature type="transmembrane region" description="Helical" evidence="6">
    <location>
        <begin position="468"/>
        <end position="485"/>
    </location>
</feature>
<feature type="transmembrane region" description="Helical" evidence="6">
    <location>
        <begin position="79"/>
        <end position="100"/>
    </location>
</feature>
<keyword evidence="4 6" id="KW-1133">Transmembrane helix</keyword>
<keyword evidence="3 6" id="KW-0812">Transmembrane</keyword>
<sequence>MDKTPVVPKLYLIPFILVTTLFALWGFANNVTDPLVAAFKDIFVINNAQSSWVQMAFYGGYATMAIPAALFIRKFSYKSGILLGLVLYATGAFLSVPAAAMASFNLFLVALYILTFGLAFLETTANPYILSMGDPKTATQRLNLAQAFNPIGSLSGMFIAGTVILGTINVEDFRNDVAGDYSEKFPTVATKEAPEVLPFLKAKPRERKNDETIQAYVDGIDSPVDNPVGNALVDYKEGTIATYQGMNHAEMQKKDLKIVSLPYTIIGFVLVGVIITFLVVKMPTTSEASNDHEIHFSATLGRLFKNPRYVGGVIAQTFYVGVQIMVWTYIIQYAETELGLDKATAQNHNILAVVIFLLSRFACTFFLKYISAGKLLLALAIAGGTCTLGAIYLQGMPGLYSLIAISACMSLMFPTIYGLALDGVGQDAKLGSAGLIFAIVGGAVMPRLQGGFMDMETFMGVSGTRGSFYLPFLCFVVIAIYGFACRKPRPQEAS</sequence>
<organism evidence="7 8">
    <name type="scientific">Rubritalea tangerina</name>
    <dbReference type="NCBI Taxonomy" id="430798"/>
    <lineage>
        <taxon>Bacteria</taxon>
        <taxon>Pseudomonadati</taxon>
        <taxon>Verrucomicrobiota</taxon>
        <taxon>Verrucomicrobiia</taxon>
        <taxon>Verrucomicrobiales</taxon>
        <taxon>Rubritaleaceae</taxon>
        <taxon>Rubritalea</taxon>
    </lineage>
</organism>
<keyword evidence="8" id="KW-1185">Reference proteome</keyword>
<evidence type="ECO:0000313" key="8">
    <source>
        <dbReference type="Proteomes" id="UP001597389"/>
    </source>
</evidence>
<feature type="transmembrane region" description="Helical" evidence="6">
    <location>
        <begin position="106"/>
        <end position="130"/>
    </location>
</feature>
<dbReference type="PANTHER" id="PTHR43702:SF11">
    <property type="entry name" value="L-FUCOSE-PROTON SYMPORTER"/>
    <property type="match status" value="1"/>
</dbReference>
<name>A0ABW4Z7I2_9BACT</name>
<dbReference type="Proteomes" id="UP001597389">
    <property type="component" value="Unassembled WGS sequence"/>
</dbReference>
<evidence type="ECO:0000256" key="5">
    <source>
        <dbReference type="ARBA" id="ARBA00023136"/>
    </source>
</evidence>